<protein>
    <submittedName>
        <fullName evidence="1">Uncharacterized protein</fullName>
    </submittedName>
</protein>
<evidence type="ECO:0000313" key="1">
    <source>
        <dbReference type="EnsemblMetazoa" id="AAEL020275-PA"/>
    </source>
</evidence>
<keyword evidence="2" id="KW-1185">Reference proteome</keyword>
<name>A0A6I8TXV4_AEDAE</name>
<reference evidence="1" key="2">
    <citation type="submission" date="2020-05" db="UniProtKB">
        <authorList>
            <consortium name="EnsemblMetazoa"/>
        </authorList>
    </citation>
    <scope>IDENTIFICATION</scope>
    <source>
        <strain evidence="1">LVP_AGWG</strain>
    </source>
</reference>
<gene>
    <name evidence="1" type="primary">110677976</name>
</gene>
<dbReference type="Proteomes" id="UP000008820">
    <property type="component" value="Chromosome 3"/>
</dbReference>
<organism evidence="1 2">
    <name type="scientific">Aedes aegypti</name>
    <name type="common">Yellowfever mosquito</name>
    <name type="synonym">Culex aegypti</name>
    <dbReference type="NCBI Taxonomy" id="7159"/>
    <lineage>
        <taxon>Eukaryota</taxon>
        <taxon>Metazoa</taxon>
        <taxon>Ecdysozoa</taxon>
        <taxon>Arthropoda</taxon>
        <taxon>Hexapoda</taxon>
        <taxon>Insecta</taxon>
        <taxon>Pterygota</taxon>
        <taxon>Neoptera</taxon>
        <taxon>Endopterygota</taxon>
        <taxon>Diptera</taxon>
        <taxon>Nematocera</taxon>
        <taxon>Culicoidea</taxon>
        <taxon>Culicidae</taxon>
        <taxon>Culicinae</taxon>
        <taxon>Aedini</taxon>
        <taxon>Aedes</taxon>
        <taxon>Stegomyia</taxon>
    </lineage>
</organism>
<dbReference type="InParanoid" id="A0A6I8TXV4"/>
<sequence length="258" mass="28618">MGKDYFVVVQTIEAGKPVLTVVPHKWVNGNTLLWPPKQANELRKNAASLPMSSWSKMSCSVKRKYIPTFADAEQEADELSGLSTDASDFAPRRKKKFKKPAFNKEIDLNHLVTGQAQITPVSPPAVPVTSQPVQVTSQPVENIYYEPDLNELLANSQGIALDFPSTVAAQIPTTPTIPVEAMLSEGYVVNVEQPDADRIIKQISDKIEMVAEKVVDEVTVTVLNSLETIGRMNKLSKSFYFTQIHLSDNFPEHLLKLI</sequence>
<evidence type="ECO:0000313" key="2">
    <source>
        <dbReference type="Proteomes" id="UP000008820"/>
    </source>
</evidence>
<proteinExistence type="predicted"/>
<dbReference type="EnsemblMetazoa" id="AAEL020275-RA">
    <property type="protein sequence ID" value="AAEL020275-PA"/>
    <property type="gene ID" value="AAEL020275"/>
</dbReference>
<accession>A0A6I8TXV4</accession>
<reference evidence="1 2" key="1">
    <citation type="submission" date="2017-06" db="EMBL/GenBank/DDBJ databases">
        <title>Aedes aegypti genome working group (AGWG) sequencing and assembly.</title>
        <authorList>
            <consortium name="Aedes aegypti Genome Working Group (AGWG)"/>
            <person name="Matthews B.J."/>
        </authorList>
    </citation>
    <scope>NUCLEOTIDE SEQUENCE [LARGE SCALE GENOMIC DNA]</scope>
    <source>
        <strain evidence="1 2">LVP_AGWG</strain>
    </source>
</reference>
<dbReference type="AlphaFoldDB" id="A0A6I8TXV4"/>
<dbReference type="OrthoDB" id="6780171at2759"/>